<protein>
    <submittedName>
        <fullName evidence="1">Uncharacterized protein</fullName>
    </submittedName>
</protein>
<dbReference type="Proteomes" id="UP000007350">
    <property type="component" value="Unassembled WGS sequence"/>
</dbReference>
<reference evidence="1 2" key="1">
    <citation type="journal article" date="2012" name="BMC Genomics">
        <title>Comparative genomic analysis of human infective Trypanosoma cruzi lineages with the bat-restricted subspecies T. cruzi marinkellei.</title>
        <authorList>
            <person name="Franzen O."/>
            <person name="Talavera-Lopez C."/>
            <person name="Ochaya S."/>
            <person name="Butler C.E."/>
            <person name="Messenger L.A."/>
            <person name="Lewis M.D."/>
            <person name="Llewellyn M.S."/>
            <person name="Marinkelle C.J."/>
            <person name="Tyler K.M."/>
            <person name="Miles M.A."/>
            <person name="Andersson B."/>
        </authorList>
    </citation>
    <scope>NUCLEOTIDE SEQUENCE [LARGE SCALE GENOMIC DNA]</scope>
    <source>
        <strain evidence="1 2">B7</strain>
    </source>
</reference>
<dbReference type="EMBL" id="AHKC01014894">
    <property type="protein sequence ID" value="EKF28791.1"/>
    <property type="molecule type" value="Genomic_DNA"/>
</dbReference>
<dbReference type="AlphaFoldDB" id="K2N2I9"/>
<evidence type="ECO:0000313" key="2">
    <source>
        <dbReference type="Proteomes" id="UP000007350"/>
    </source>
</evidence>
<organism evidence="1 2">
    <name type="scientific">Trypanosoma cruzi marinkellei</name>
    <dbReference type="NCBI Taxonomy" id="85056"/>
    <lineage>
        <taxon>Eukaryota</taxon>
        <taxon>Discoba</taxon>
        <taxon>Euglenozoa</taxon>
        <taxon>Kinetoplastea</taxon>
        <taxon>Metakinetoplastina</taxon>
        <taxon>Trypanosomatida</taxon>
        <taxon>Trypanosomatidae</taxon>
        <taxon>Trypanosoma</taxon>
        <taxon>Schizotrypanum</taxon>
    </lineage>
</organism>
<gene>
    <name evidence="1" type="ORF">MOQ_007449</name>
</gene>
<proteinExistence type="predicted"/>
<comment type="caution">
    <text evidence="1">The sequence shown here is derived from an EMBL/GenBank/DDBJ whole genome shotgun (WGS) entry which is preliminary data.</text>
</comment>
<evidence type="ECO:0000313" key="1">
    <source>
        <dbReference type="EMBL" id="EKF28791.1"/>
    </source>
</evidence>
<keyword evidence="2" id="KW-1185">Reference proteome</keyword>
<name>K2N2I9_TRYCR</name>
<sequence>MCPCKSQPIGASSRIRFECVQRLLFASCPITGRPSLINPCRVHLHSSKEYWGEFVVLHADRIVFHKDSIHQKATVKQPHHNNRHRIAIHRVLRWKMHMMNMFRVSSIVNTQPLFPPSQCCHHHSSNAPVPALLSPIKEKVPFSEALLPSRGSDGCSAMLITCPIRRNRTSKSRRLKGAAVTPPIREMCATTRGAAGIPASVLRSLSNGLRVSTLALLTGRVWMNLPHGTSCSYRPLLPCLLTTHRHAAAASKRNSGLLRLQFPRHPLNPPPWNTGNVQRRSI</sequence>
<dbReference type="OrthoDB" id="10584851at2759"/>
<accession>K2N2I9</accession>